<dbReference type="InterPro" id="IPR050397">
    <property type="entry name" value="Env_Response_Regulators"/>
</dbReference>
<dbReference type="PROSITE" id="PS50042">
    <property type="entry name" value="CNMP_BINDING_3"/>
    <property type="match status" value="1"/>
</dbReference>
<protein>
    <submittedName>
        <fullName evidence="5">Crp/Fnr family transcriptional regulator</fullName>
    </submittedName>
</protein>
<evidence type="ECO:0000313" key="5">
    <source>
        <dbReference type="EMBL" id="MDT0449911.1"/>
    </source>
</evidence>
<dbReference type="RefSeq" id="WP_311610491.1">
    <property type="nucleotide sequence ID" value="NZ_JAVRFI010000006.1"/>
</dbReference>
<dbReference type="PANTHER" id="PTHR24567:SF68">
    <property type="entry name" value="DNA-BINDING TRANSCRIPTIONAL DUAL REGULATOR CRP"/>
    <property type="match status" value="1"/>
</dbReference>
<dbReference type="InterPro" id="IPR014710">
    <property type="entry name" value="RmlC-like_jellyroll"/>
</dbReference>
<accession>A0ABU2SMN4</accession>
<evidence type="ECO:0000256" key="2">
    <source>
        <dbReference type="ARBA" id="ARBA00023125"/>
    </source>
</evidence>
<evidence type="ECO:0000313" key="6">
    <source>
        <dbReference type="Proteomes" id="UP001180531"/>
    </source>
</evidence>
<dbReference type="Proteomes" id="UP001180531">
    <property type="component" value="Unassembled WGS sequence"/>
</dbReference>
<dbReference type="SUPFAM" id="SSF51206">
    <property type="entry name" value="cAMP-binding domain-like"/>
    <property type="match status" value="1"/>
</dbReference>
<dbReference type="InterPro" id="IPR012318">
    <property type="entry name" value="HTH_CRP"/>
</dbReference>
<keyword evidence="3" id="KW-0804">Transcription</keyword>
<dbReference type="InterPro" id="IPR000595">
    <property type="entry name" value="cNMP-bd_dom"/>
</dbReference>
<gene>
    <name evidence="5" type="ORF">RM609_12645</name>
</gene>
<dbReference type="SUPFAM" id="SSF46785">
    <property type="entry name" value="Winged helix' DNA-binding domain"/>
    <property type="match status" value="1"/>
</dbReference>
<organism evidence="5 6">
    <name type="scientific">Streptomyces hesseae</name>
    <dbReference type="NCBI Taxonomy" id="3075519"/>
    <lineage>
        <taxon>Bacteria</taxon>
        <taxon>Bacillati</taxon>
        <taxon>Actinomycetota</taxon>
        <taxon>Actinomycetes</taxon>
        <taxon>Kitasatosporales</taxon>
        <taxon>Streptomycetaceae</taxon>
        <taxon>Streptomyces</taxon>
    </lineage>
</organism>
<sequence length="216" mass="24040">MNEDRDFSVRSLRNLVPYEAWAELTRQPKPYASDQTLLRQGDGGTHVLALTKGLVKVVRRDRDGRERLLAFRGPGEILGEMAIQCEGERLADVRTMTKCEASLILAEDFQRFVREHQLAHPLAVLASTRLREQTEIHDGAVHERLALALIRLVEVSGVQSFSLTREELAQHIGVGRRSVSEALKLLGPGRVEAAKSRVSVISVESLRKVLDDSISG</sequence>
<dbReference type="PANTHER" id="PTHR24567">
    <property type="entry name" value="CRP FAMILY TRANSCRIPTIONAL REGULATORY PROTEIN"/>
    <property type="match status" value="1"/>
</dbReference>
<dbReference type="SMART" id="SM00100">
    <property type="entry name" value="cNMP"/>
    <property type="match status" value="1"/>
</dbReference>
<dbReference type="Gene3D" id="1.10.10.10">
    <property type="entry name" value="Winged helix-like DNA-binding domain superfamily/Winged helix DNA-binding domain"/>
    <property type="match status" value="1"/>
</dbReference>
<evidence type="ECO:0000256" key="1">
    <source>
        <dbReference type="ARBA" id="ARBA00023015"/>
    </source>
</evidence>
<evidence type="ECO:0000256" key="3">
    <source>
        <dbReference type="ARBA" id="ARBA00023163"/>
    </source>
</evidence>
<feature type="domain" description="Cyclic nucleotide-binding" evidence="4">
    <location>
        <begin position="31"/>
        <end position="113"/>
    </location>
</feature>
<name>A0ABU2SMN4_9ACTN</name>
<dbReference type="Pfam" id="PF13545">
    <property type="entry name" value="HTH_Crp_2"/>
    <property type="match status" value="1"/>
</dbReference>
<evidence type="ECO:0000259" key="4">
    <source>
        <dbReference type="PROSITE" id="PS50042"/>
    </source>
</evidence>
<reference evidence="5" key="1">
    <citation type="submission" date="2024-05" db="EMBL/GenBank/DDBJ databases">
        <title>30 novel species of actinomycetes from the DSMZ collection.</title>
        <authorList>
            <person name="Nouioui I."/>
        </authorList>
    </citation>
    <scope>NUCLEOTIDE SEQUENCE</scope>
    <source>
        <strain evidence="5">DSM 40473</strain>
    </source>
</reference>
<dbReference type="EMBL" id="JAVRFI010000006">
    <property type="protein sequence ID" value="MDT0449911.1"/>
    <property type="molecule type" value="Genomic_DNA"/>
</dbReference>
<dbReference type="CDD" id="cd00038">
    <property type="entry name" value="CAP_ED"/>
    <property type="match status" value="1"/>
</dbReference>
<dbReference type="InterPro" id="IPR018490">
    <property type="entry name" value="cNMP-bd_dom_sf"/>
</dbReference>
<keyword evidence="6" id="KW-1185">Reference proteome</keyword>
<dbReference type="InterPro" id="IPR036388">
    <property type="entry name" value="WH-like_DNA-bd_sf"/>
</dbReference>
<dbReference type="Gene3D" id="2.60.120.10">
    <property type="entry name" value="Jelly Rolls"/>
    <property type="match status" value="1"/>
</dbReference>
<comment type="caution">
    <text evidence="5">The sequence shown here is derived from an EMBL/GenBank/DDBJ whole genome shotgun (WGS) entry which is preliminary data.</text>
</comment>
<proteinExistence type="predicted"/>
<keyword evidence="1" id="KW-0805">Transcription regulation</keyword>
<dbReference type="InterPro" id="IPR036390">
    <property type="entry name" value="WH_DNA-bd_sf"/>
</dbReference>
<dbReference type="Pfam" id="PF00027">
    <property type="entry name" value="cNMP_binding"/>
    <property type="match status" value="1"/>
</dbReference>
<keyword evidence="2" id="KW-0238">DNA-binding</keyword>